<dbReference type="Gene3D" id="1.10.510.10">
    <property type="entry name" value="Transferase(Phosphotransferase) domain 1"/>
    <property type="match status" value="1"/>
</dbReference>
<evidence type="ECO:0000256" key="9">
    <source>
        <dbReference type="PROSITE-ProRule" id="PRU10141"/>
    </source>
</evidence>
<dbReference type="AlphaFoldDB" id="A0A9P4HUM1"/>
<evidence type="ECO:0000256" key="4">
    <source>
        <dbReference type="ARBA" id="ARBA00022741"/>
    </source>
</evidence>
<keyword evidence="6 9" id="KW-0067">ATP-binding</keyword>
<evidence type="ECO:0000256" key="8">
    <source>
        <dbReference type="ARBA" id="ARBA00048679"/>
    </source>
</evidence>
<feature type="non-terminal residue" evidence="11">
    <location>
        <position position="408"/>
    </location>
</feature>
<dbReference type="PROSITE" id="PS00107">
    <property type="entry name" value="PROTEIN_KINASE_ATP"/>
    <property type="match status" value="1"/>
</dbReference>
<dbReference type="GO" id="GO:0005524">
    <property type="term" value="F:ATP binding"/>
    <property type="evidence" value="ECO:0007669"/>
    <property type="project" value="UniProtKB-UniRule"/>
</dbReference>
<name>A0A9P4HUM1_9PEZI</name>
<keyword evidence="2" id="KW-0723">Serine/threonine-protein kinase</keyword>
<organism evidence="11 12">
    <name type="scientific">Saccharata proteae CBS 121410</name>
    <dbReference type="NCBI Taxonomy" id="1314787"/>
    <lineage>
        <taxon>Eukaryota</taxon>
        <taxon>Fungi</taxon>
        <taxon>Dikarya</taxon>
        <taxon>Ascomycota</taxon>
        <taxon>Pezizomycotina</taxon>
        <taxon>Dothideomycetes</taxon>
        <taxon>Dothideomycetes incertae sedis</taxon>
        <taxon>Botryosphaeriales</taxon>
        <taxon>Saccharataceae</taxon>
        <taxon>Saccharata</taxon>
    </lineage>
</organism>
<dbReference type="GO" id="GO:0000245">
    <property type="term" value="P:spliceosomal complex assembly"/>
    <property type="evidence" value="ECO:0007669"/>
    <property type="project" value="TreeGrafter"/>
</dbReference>
<evidence type="ECO:0000256" key="6">
    <source>
        <dbReference type="ARBA" id="ARBA00022840"/>
    </source>
</evidence>
<dbReference type="PANTHER" id="PTHR47634:SF9">
    <property type="entry name" value="PROTEIN KINASE DOMAIN-CONTAINING PROTEIN-RELATED"/>
    <property type="match status" value="1"/>
</dbReference>
<comment type="caution">
    <text evidence="11">The sequence shown here is derived from an EMBL/GenBank/DDBJ whole genome shotgun (WGS) entry which is preliminary data.</text>
</comment>
<keyword evidence="3" id="KW-0808">Transferase</keyword>
<keyword evidence="4 9" id="KW-0547">Nucleotide-binding</keyword>
<evidence type="ECO:0000256" key="3">
    <source>
        <dbReference type="ARBA" id="ARBA00022679"/>
    </source>
</evidence>
<dbReference type="InterPro" id="IPR051334">
    <property type="entry name" value="SRPK"/>
</dbReference>
<evidence type="ECO:0000313" key="12">
    <source>
        <dbReference type="Proteomes" id="UP000799776"/>
    </source>
</evidence>
<dbReference type="PANTHER" id="PTHR47634">
    <property type="entry name" value="PROTEIN KINASE DOMAIN-CONTAINING PROTEIN-RELATED"/>
    <property type="match status" value="1"/>
</dbReference>
<evidence type="ECO:0000313" key="11">
    <source>
        <dbReference type="EMBL" id="KAF2087142.1"/>
    </source>
</evidence>
<protein>
    <recommendedName>
        <fullName evidence="1">non-specific serine/threonine protein kinase</fullName>
        <ecNumber evidence="1">2.7.11.1</ecNumber>
    </recommendedName>
</protein>
<comment type="catalytic activity">
    <reaction evidence="8">
        <text>L-seryl-[protein] + ATP = O-phospho-L-seryl-[protein] + ADP + H(+)</text>
        <dbReference type="Rhea" id="RHEA:17989"/>
        <dbReference type="Rhea" id="RHEA-COMP:9863"/>
        <dbReference type="Rhea" id="RHEA-COMP:11604"/>
        <dbReference type="ChEBI" id="CHEBI:15378"/>
        <dbReference type="ChEBI" id="CHEBI:29999"/>
        <dbReference type="ChEBI" id="CHEBI:30616"/>
        <dbReference type="ChEBI" id="CHEBI:83421"/>
        <dbReference type="ChEBI" id="CHEBI:456216"/>
        <dbReference type="EC" id="2.7.11.1"/>
    </reaction>
</comment>
<keyword evidence="5 11" id="KW-0418">Kinase</keyword>
<dbReference type="EMBL" id="ML978721">
    <property type="protein sequence ID" value="KAF2087142.1"/>
    <property type="molecule type" value="Genomic_DNA"/>
</dbReference>
<evidence type="ECO:0000256" key="7">
    <source>
        <dbReference type="ARBA" id="ARBA00047899"/>
    </source>
</evidence>
<accession>A0A9P4HUM1</accession>
<reference evidence="11" key="1">
    <citation type="journal article" date="2020" name="Stud. Mycol.">
        <title>101 Dothideomycetes genomes: a test case for predicting lifestyles and emergence of pathogens.</title>
        <authorList>
            <person name="Haridas S."/>
            <person name="Albert R."/>
            <person name="Binder M."/>
            <person name="Bloem J."/>
            <person name="Labutti K."/>
            <person name="Salamov A."/>
            <person name="Andreopoulos B."/>
            <person name="Baker S."/>
            <person name="Barry K."/>
            <person name="Bills G."/>
            <person name="Bluhm B."/>
            <person name="Cannon C."/>
            <person name="Castanera R."/>
            <person name="Culley D."/>
            <person name="Daum C."/>
            <person name="Ezra D."/>
            <person name="Gonzalez J."/>
            <person name="Henrissat B."/>
            <person name="Kuo A."/>
            <person name="Liang C."/>
            <person name="Lipzen A."/>
            <person name="Lutzoni F."/>
            <person name="Magnuson J."/>
            <person name="Mondo S."/>
            <person name="Nolan M."/>
            <person name="Ohm R."/>
            <person name="Pangilinan J."/>
            <person name="Park H.-J."/>
            <person name="Ramirez L."/>
            <person name="Alfaro M."/>
            <person name="Sun H."/>
            <person name="Tritt A."/>
            <person name="Yoshinaga Y."/>
            <person name="Zwiers L.-H."/>
            <person name="Turgeon B."/>
            <person name="Goodwin S."/>
            <person name="Spatafora J."/>
            <person name="Crous P."/>
            <person name="Grigoriev I."/>
        </authorList>
    </citation>
    <scope>NUCLEOTIDE SEQUENCE</scope>
    <source>
        <strain evidence="11">CBS 121410</strain>
    </source>
</reference>
<feature type="non-terminal residue" evidence="11">
    <location>
        <position position="1"/>
    </location>
</feature>
<evidence type="ECO:0000256" key="1">
    <source>
        <dbReference type="ARBA" id="ARBA00012513"/>
    </source>
</evidence>
<evidence type="ECO:0000256" key="2">
    <source>
        <dbReference type="ARBA" id="ARBA00022527"/>
    </source>
</evidence>
<dbReference type="GO" id="GO:0050684">
    <property type="term" value="P:regulation of mRNA processing"/>
    <property type="evidence" value="ECO:0007669"/>
    <property type="project" value="TreeGrafter"/>
</dbReference>
<dbReference type="SUPFAM" id="SSF56112">
    <property type="entry name" value="Protein kinase-like (PK-like)"/>
    <property type="match status" value="1"/>
</dbReference>
<dbReference type="Gene3D" id="3.30.200.20">
    <property type="entry name" value="Phosphorylase Kinase, domain 1"/>
    <property type="match status" value="1"/>
</dbReference>
<gene>
    <name evidence="11" type="ORF">K490DRAFT_6663</name>
</gene>
<feature type="domain" description="Protein kinase" evidence="10">
    <location>
        <begin position="29"/>
        <end position="401"/>
    </location>
</feature>
<evidence type="ECO:0000259" key="10">
    <source>
        <dbReference type="PROSITE" id="PS50011"/>
    </source>
</evidence>
<dbReference type="InterPro" id="IPR017441">
    <property type="entry name" value="Protein_kinase_ATP_BS"/>
</dbReference>
<evidence type="ECO:0000256" key="5">
    <source>
        <dbReference type="ARBA" id="ARBA00022777"/>
    </source>
</evidence>
<dbReference type="PROSITE" id="PS50011">
    <property type="entry name" value="PROTEIN_KINASE_DOM"/>
    <property type="match status" value="1"/>
</dbReference>
<dbReference type="OrthoDB" id="5979581at2759"/>
<keyword evidence="12" id="KW-1185">Reference proteome</keyword>
<sequence>IEGIEPLHHYRPEGFHPAYIGEEFCDGRYRIVHKLGYGTTSTVWLAADNAEGKWVALKILMAFASKDSRESEALHALQAGNPKHMGRTFVTTFLDEFFIDGPNGRHRCLVSEPACPSIEVAVHEAYLGVNKARSIAAQALLALSYIHSCGVVHGDLHTGNILYHDPKSAGGGIAIDKLYERVGEPELVPVLENGEQPVVKSLPRFWVHDTCFCGFEGVKLLQVQIHDFGASSLVGNQNTRSLAPMVLRPPEVMFDEEITQASDMWTFGCTMYEILGRWCLFEGEGMFQLRDTDNDDILVQMVECFGKLPERWMERWEEKDNWFLPNGEWRTGKMTKHRKYLPKPFRTFSERFAEMLDRYNRDEGVIEAEEAACLEKLLRAMFALEPAERITAEEAVNSEWMQRWGLPA</sequence>
<dbReference type="EC" id="2.7.11.1" evidence="1"/>
<dbReference type="Pfam" id="PF00069">
    <property type="entry name" value="Pkinase"/>
    <property type="match status" value="2"/>
</dbReference>
<comment type="catalytic activity">
    <reaction evidence="7">
        <text>L-threonyl-[protein] + ATP = O-phospho-L-threonyl-[protein] + ADP + H(+)</text>
        <dbReference type="Rhea" id="RHEA:46608"/>
        <dbReference type="Rhea" id="RHEA-COMP:11060"/>
        <dbReference type="Rhea" id="RHEA-COMP:11605"/>
        <dbReference type="ChEBI" id="CHEBI:15378"/>
        <dbReference type="ChEBI" id="CHEBI:30013"/>
        <dbReference type="ChEBI" id="CHEBI:30616"/>
        <dbReference type="ChEBI" id="CHEBI:61977"/>
        <dbReference type="ChEBI" id="CHEBI:456216"/>
        <dbReference type="EC" id="2.7.11.1"/>
    </reaction>
</comment>
<dbReference type="InterPro" id="IPR000719">
    <property type="entry name" value="Prot_kinase_dom"/>
</dbReference>
<feature type="binding site" evidence="9">
    <location>
        <position position="58"/>
    </location>
    <ligand>
        <name>ATP</name>
        <dbReference type="ChEBI" id="CHEBI:30616"/>
    </ligand>
</feature>
<dbReference type="InterPro" id="IPR011009">
    <property type="entry name" value="Kinase-like_dom_sf"/>
</dbReference>
<dbReference type="GO" id="GO:0004674">
    <property type="term" value="F:protein serine/threonine kinase activity"/>
    <property type="evidence" value="ECO:0007669"/>
    <property type="project" value="UniProtKB-KW"/>
</dbReference>
<proteinExistence type="predicted"/>
<dbReference type="Proteomes" id="UP000799776">
    <property type="component" value="Unassembled WGS sequence"/>
</dbReference>